<feature type="region of interest" description="Disordered" evidence="1">
    <location>
        <begin position="26"/>
        <end position="75"/>
    </location>
</feature>
<keyword evidence="3" id="KW-1185">Reference proteome</keyword>
<name>U6KHG4_9EIME</name>
<evidence type="ECO:0000313" key="3">
    <source>
        <dbReference type="Proteomes" id="UP000030744"/>
    </source>
</evidence>
<dbReference type="AlphaFoldDB" id="U6KHG4"/>
<feature type="compositionally biased region" description="Polar residues" evidence="1">
    <location>
        <begin position="66"/>
        <end position="75"/>
    </location>
</feature>
<feature type="region of interest" description="Disordered" evidence="1">
    <location>
        <begin position="1"/>
        <end position="20"/>
    </location>
</feature>
<protein>
    <submittedName>
        <fullName evidence="2">Uncharacterized protein</fullName>
    </submittedName>
</protein>
<organism evidence="2 3">
    <name type="scientific">Eimeria mitis</name>
    <dbReference type="NCBI Taxonomy" id="44415"/>
    <lineage>
        <taxon>Eukaryota</taxon>
        <taxon>Sar</taxon>
        <taxon>Alveolata</taxon>
        <taxon>Apicomplexa</taxon>
        <taxon>Conoidasida</taxon>
        <taxon>Coccidia</taxon>
        <taxon>Eucoccidiorida</taxon>
        <taxon>Eimeriorina</taxon>
        <taxon>Eimeriidae</taxon>
        <taxon>Eimeria</taxon>
    </lineage>
</organism>
<dbReference type="OrthoDB" id="420861at2759"/>
<dbReference type="RefSeq" id="XP_037878525.1">
    <property type="nucleotide sequence ID" value="XM_038022671.1"/>
</dbReference>
<feature type="compositionally biased region" description="Basic and acidic residues" evidence="1">
    <location>
        <begin position="51"/>
        <end position="63"/>
    </location>
</feature>
<dbReference type="GeneID" id="60404085"/>
<reference evidence="2" key="2">
    <citation type="submission" date="2013-10" db="EMBL/GenBank/DDBJ databases">
        <authorList>
            <person name="Aslett M."/>
        </authorList>
    </citation>
    <scope>NUCLEOTIDE SEQUENCE [LARGE SCALE GENOMIC DNA]</scope>
    <source>
        <strain evidence="2">Houghton</strain>
    </source>
</reference>
<proteinExistence type="predicted"/>
<sequence length="388" mass="44165">MASMRSSGRSRSTLFEDEACISRDGDRTRSQLLEKSGLHKTSKASKNLASTKHDSSSRSKAESDNQETTKSVRSTPDQCALVSSLRKSKTVHIPRIWDELPAWRLEYEALTGIQQQVMEYVASNSEAESAAAKARLQKSWAVFNISDQDFSKIELYLAKKVPLTIRVDIQGLFPYLIHDPFYRTCFETNIKGSVYLEARREFEAVLFNNLYEHPSVQPQDRPKYGVLNMVCHPFSDSRVSSFGSAYLLLKDSLRTRRVGTLDHMWHIVETLSNHEITRIHAVATGIRAKATVSPDSKYSEIQIHGMIDVRKDVAAIVVQRKDLESNRTGPLIQELSKRYILPVLTCEELDENLGDRRWSTVINQRANYLLQKTMAMHDATYSTCKWSV</sequence>
<reference evidence="2" key="1">
    <citation type="submission" date="2013-10" db="EMBL/GenBank/DDBJ databases">
        <title>Genomic analysis of the causative agents of coccidiosis in chickens.</title>
        <authorList>
            <person name="Reid A.J."/>
            <person name="Blake D."/>
            <person name="Billington K."/>
            <person name="Browne H."/>
            <person name="Dunn M."/>
            <person name="Hung S."/>
            <person name="Kawahara F."/>
            <person name="Miranda-Saavedra D."/>
            <person name="Mourier T."/>
            <person name="Nagra H."/>
            <person name="Otto T.D."/>
            <person name="Rawlings N."/>
            <person name="Sanchez A."/>
            <person name="Sanders M."/>
            <person name="Subramaniam C."/>
            <person name="Tay Y."/>
            <person name="Dear P."/>
            <person name="Doerig C."/>
            <person name="Gruber A."/>
            <person name="Parkinson J."/>
            <person name="Shirley M."/>
            <person name="Wan K.L."/>
            <person name="Berriman M."/>
            <person name="Tomley F."/>
            <person name="Pain A."/>
        </authorList>
    </citation>
    <scope>NUCLEOTIDE SEQUENCE [LARGE SCALE GENOMIC DNA]</scope>
    <source>
        <strain evidence="2">Houghton</strain>
    </source>
</reference>
<dbReference type="VEuPathDB" id="ToxoDB:EMH_0053010"/>
<gene>
    <name evidence="2" type="ORF">EMH_0053010</name>
</gene>
<dbReference type="InterPro" id="IPR022074">
    <property type="entry name" value="DUF3626"/>
</dbReference>
<accession>U6KHG4</accession>
<dbReference type="EMBL" id="HG735654">
    <property type="protein sequence ID" value="CDJ36236.1"/>
    <property type="molecule type" value="Genomic_DNA"/>
</dbReference>
<feature type="compositionally biased region" description="Low complexity" evidence="1">
    <location>
        <begin position="1"/>
        <end position="12"/>
    </location>
</feature>
<dbReference type="Pfam" id="PF12294">
    <property type="entry name" value="DUF3626"/>
    <property type="match status" value="1"/>
</dbReference>
<dbReference type="Proteomes" id="UP000030744">
    <property type="component" value="Unassembled WGS sequence"/>
</dbReference>
<evidence type="ECO:0000256" key="1">
    <source>
        <dbReference type="SAM" id="MobiDB-lite"/>
    </source>
</evidence>
<evidence type="ECO:0000313" key="2">
    <source>
        <dbReference type="EMBL" id="CDJ36236.1"/>
    </source>
</evidence>